<gene>
    <name evidence="2" type="ORF">FXN63_18620</name>
</gene>
<evidence type="ECO:0000259" key="1">
    <source>
        <dbReference type="PROSITE" id="PS50075"/>
    </source>
</evidence>
<dbReference type="Proteomes" id="UP000325161">
    <property type="component" value="Chromosome"/>
</dbReference>
<dbReference type="AlphaFoldDB" id="A0A5C0B4X0"/>
<proteinExistence type="predicted"/>
<evidence type="ECO:0000313" key="2">
    <source>
        <dbReference type="EMBL" id="QEI07627.1"/>
    </source>
</evidence>
<accession>A0A5C0B4X0</accession>
<dbReference type="EMBL" id="CP043046">
    <property type="protein sequence ID" value="QEI07627.1"/>
    <property type="molecule type" value="Genomic_DNA"/>
</dbReference>
<dbReference type="NCBIfam" id="NF003757">
    <property type="entry name" value="PRK05350.1"/>
    <property type="match status" value="1"/>
</dbReference>
<dbReference type="PROSITE" id="PS50075">
    <property type="entry name" value="CARRIER"/>
    <property type="match status" value="1"/>
</dbReference>
<dbReference type="Gene3D" id="1.10.1200.10">
    <property type="entry name" value="ACP-like"/>
    <property type="match status" value="1"/>
</dbReference>
<organism evidence="2 3">
    <name type="scientific">Pigmentiphaga aceris</name>
    <dbReference type="NCBI Taxonomy" id="1940612"/>
    <lineage>
        <taxon>Bacteria</taxon>
        <taxon>Pseudomonadati</taxon>
        <taxon>Pseudomonadota</taxon>
        <taxon>Betaproteobacteria</taxon>
        <taxon>Burkholderiales</taxon>
        <taxon>Alcaligenaceae</taxon>
        <taxon>Pigmentiphaga</taxon>
    </lineage>
</organism>
<dbReference type="KEGG" id="pacr:FXN63_18620"/>
<dbReference type="SUPFAM" id="SSF47336">
    <property type="entry name" value="ACP-like"/>
    <property type="match status" value="1"/>
</dbReference>
<name>A0A5C0B4X0_9BURK</name>
<evidence type="ECO:0000313" key="3">
    <source>
        <dbReference type="Proteomes" id="UP000325161"/>
    </source>
</evidence>
<protein>
    <submittedName>
        <fullName evidence="2">Acyl carrier protein</fullName>
    </submittedName>
</protein>
<dbReference type="OrthoDB" id="3392378at2"/>
<dbReference type="RefSeq" id="WP_148816674.1">
    <property type="nucleotide sequence ID" value="NZ_CP043046.1"/>
</dbReference>
<keyword evidence="3" id="KW-1185">Reference proteome</keyword>
<dbReference type="InterPro" id="IPR009081">
    <property type="entry name" value="PP-bd_ACP"/>
</dbReference>
<feature type="domain" description="Carrier" evidence="1">
    <location>
        <begin position="2"/>
        <end position="80"/>
    </location>
</feature>
<sequence length="83" mass="9641">MQSREQLFGTLRDTLVELFELEPERISLDARLYDDLEIDSIDAIDLIDQMKRQTGKKITAEDFRSVRTVRDVIDAMQRLGEPA</sequence>
<dbReference type="InterPro" id="IPR036736">
    <property type="entry name" value="ACP-like_sf"/>
</dbReference>
<reference evidence="2 3" key="1">
    <citation type="submission" date="2019-08" db="EMBL/GenBank/DDBJ databases">
        <title>Amphibian skin-associated Pigmentiphaga: genome sequence and occurrence across geography and hosts.</title>
        <authorList>
            <person name="Bletz M.C."/>
            <person name="Bunk B."/>
            <person name="Sproeer C."/>
            <person name="Biwer P."/>
            <person name="Reiter S."/>
            <person name="Rabemananjara F.C.E."/>
            <person name="Schulz S."/>
            <person name="Overmann J."/>
            <person name="Vences M."/>
        </authorList>
    </citation>
    <scope>NUCLEOTIDE SEQUENCE [LARGE SCALE GENOMIC DNA]</scope>
    <source>
        <strain evidence="2 3">Mada1488</strain>
    </source>
</reference>
<dbReference type="Pfam" id="PF00550">
    <property type="entry name" value="PP-binding"/>
    <property type="match status" value="1"/>
</dbReference>